<evidence type="ECO:0008006" key="5">
    <source>
        <dbReference type="Google" id="ProtNLM"/>
    </source>
</evidence>
<feature type="chain" id="PRO_5045184337" description="Tol-pal system protein YbgF" evidence="2">
    <location>
        <begin position="22"/>
        <end position="96"/>
    </location>
</feature>
<evidence type="ECO:0000313" key="4">
    <source>
        <dbReference type="Proteomes" id="UP001620461"/>
    </source>
</evidence>
<evidence type="ECO:0000256" key="2">
    <source>
        <dbReference type="SAM" id="SignalP"/>
    </source>
</evidence>
<name>A0ABW8JER5_9GAMM</name>
<keyword evidence="4" id="KW-1185">Reference proteome</keyword>
<feature type="region of interest" description="Disordered" evidence="1">
    <location>
        <begin position="51"/>
        <end position="71"/>
    </location>
</feature>
<comment type="caution">
    <text evidence="3">The sequence shown here is derived from an EMBL/GenBank/DDBJ whole genome shotgun (WGS) entry which is preliminary data.</text>
</comment>
<accession>A0ABW8JER5</accession>
<dbReference type="EMBL" id="JADIKJ010000001">
    <property type="protein sequence ID" value="MFK2898974.1"/>
    <property type="molecule type" value="Genomic_DNA"/>
</dbReference>
<evidence type="ECO:0000313" key="3">
    <source>
        <dbReference type="EMBL" id="MFK2898974.1"/>
    </source>
</evidence>
<evidence type="ECO:0000256" key="1">
    <source>
        <dbReference type="SAM" id="MobiDB-lite"/>
    </source>
</evidence>
<feature type="signal peptide" evidence="2">
    <location>
        <begin position="1"/>
        <end position="21"/>
    </location>
</feature>
<dbReference type="Proteomes" id="UP001620461">
    <property type="component" value="Unassembled WGS sequence"/>
</dbReference>
<proteinExistence type="predicted"/>
<sequence>MQRLALTFASCCVLVSTTLWAGAPPAGAGQQSAARLSQRVAQHQAEIERLQKDVGQQESASQAAAQRLQQQDHTIAQLREQLKAAQEAAGKPPAGH</sequence>
<protein>
    <recommendedName>
        <fullName evidence="5">Tol-pal system protein YbgF</fullName>
    </recommendedName>
</protein>
<reference evidence="3 4" key="1">
    <citation type="submission" date="2020-10" db="EMBL/GenBank/DDBJ databases">
        <title>Phylogeny of dyella-like bacteria.</title>
        <authorList>
            <person name="Fu J."/>
        </authorList>
    </citation>
    <scope>NUCLEOTIDE SEQUENCE [LARGE SCALE GENOMIC DNA]</scope>
    <source>
        <strain evidence="3 4">JP1</strain>
    </source>
</reference>
<organism evidence="3 4">
    <name type="scientific">Dyella jejuensis</name>
    <dbReference type="NCBI Taxonomy" id="1432009"/>
    <lineage>
        <taxon>Bacteria</taxon>
        <taxon>Pseudomonadati</taxon>
        <taxon>Pseudomonadota</taxon>
        <taxon>Gammaproteobacteria</taxon>
        <taxon>Lysobacterales</taxon>
        <taxon>Rhodanobacteraceae</taxon>
        <taxon>Dyella</taxon>
    </lineage>
</organism>
<gene>
    <name evidence="3" type="ORF">ISP15_01310</name>
</gene>
<feature type="compositionally biased region" description="Low complexity" evidence="1">
    <location>
        <begin position="56"/>
        <end position="71"/>
    </location>
</feature>
<keyword evidence="2" id="KW-0732">Signal</keyword>
<dbReference type="RefSeq" id="WP_404544212.1">
    <property type="nucleotide sequence ID" value="NZ_JADIKJ010000001.1"/>
</dbReference>